<protein>
    <submittedName>
        <fullName evidence="7">Unannotated protein</fullName>
    </submittedName>
</protein>
<evidence type="ECO:0000256" key="6">
    <source>
        <dbReference type="SAM" id="Phobius"/>
    </source>
</evidence>
<keyword evidence="5 6" id="KW-0472">Membrane</keyword>
<feature type="transmembrane region" description="Helical" evidence="6">
    <location>
        <begin position="88"/>
        <end position="106"/>
    </location>
</feature>
<dbReference type="AlphaFoldDB" id="A0A6J5YGK8"/>
<organism evidence="7">
    <name type="scientific">freshwater metagenome</name>
    <dbReference type="NCBI Taxonomy" id="449393"/>
    <lineage>
        <taxon>unclassified sequences</taxon>
        <taxon>metagenomes</taxon>
        <taxon>ecological metagenomes</taxon>
    </lineage>
</organism>
<dbReference type="GO" id="GO:0005886">
    <property type="term" value="C:plasma membrane"/>
    <property type="evidence" value="ECO:0007669"/>
    <property type="project" value="UniProtKB-SubCell"/>
</dbReference>
<feature type="transmembrane region" description="Helical" evidence="6">
    <location>
        <begin position="16"/>
        <end position="34"/>
    </location>
</feature>
<feature type="transmembrane region" description="Helical" evidence="6">
    <location>
        <begin position="296"/>
        <end position="320"/>
    </location>
</feature>
<feature type="transmembrane region" description="Helical" evidence="6">
    <location>
        <begin position="254"/>
        <end position="276"/>
    </location>
</feature>
<evidence type="ECO:0000256" key="2">
    <source>
        <dbReference type="ARBA" id="ARBA00022475"/>
    </source>
</evidence>
<feature type="transmembrane region" description="Helical" evidence="6">
    <location>
        <begin position="46"/>
        <end position="67"/>
    </location>
</feature>
<evidence type="ECO:0000256" key="1">
    <source>
        <dbReference type="ARBA" id="ARBA00004651"/>
    </source>
</evidence>
<dbReference type="InterPro" id="IPR022791">
    <property type="entry name" value="L-PG_synthase/AglD"/>
</dbReference>
<keyword evidence="2" id="KW-1003">Cell membrane</keyword>
<gene>
    <name evidence="7" type="ORF">UFOPK1392_01327</name>
</gene>
<evidence type="ECO:0000256" key="3">
    <source>
        <dbReference type="ARBA" id="ARBA00022692"/>
    </source>
</evidence>
<evidence type="ECO:0000256" key="5">
    <source>
        <dbReference type="ARBA" id="ARBA00023136"/>
    </source>
</evidence>
<keyword evidence="4 6" id="KW-1133">Transmembrane helix</keyword>
<keyword evidence="3 6" id="KW-0812">Transmembrane</keyword>
<proteinExistence type="predicted"/>
<dbReference type="PANTHER" id="PTHR40277:SF1">
    <property type="entry name" value="BLL5419 PROTEIN"/>
    <property type="match status" value="1"/>
</dbReference>
<feature type="transmembrane region" description="Helical" evidence="6">
    <location>
        <begin position="126"/>
        <end position="151"/>
    </location>
</feature>
<dbReference type="PANTHER" id="PTHR40277">
    <property type="entry name" value="BLL5419 PROTEIN"/>
    <property type="match status" value="1"/>
</dbReference>
<accession>A0A6J5YGK8</accession>
<name>A0A6J5YGK8_9ZZZZ</name>
<sequence length="330" mass="35262">MTAPANSTTPRRRWALPLRIVISVLMMAVLYSRFPDLSWSEVVPTWSLTTAEWLLGAVLLTTVAMVLSAMRWQQVLRAMDMPTSLRTLIPLAFAGQFVSNVLPTTIGGDVLRVSRLSKQNGETEDTFASVVLERLSGWLVLPLITFFGLVINPDLRKQGDATLFAVLISALTLFGLIAIIVIADHPRLGGRFASREGWTRFVGAVHLGVARMRAHPGATVGIVLAGLLYQLVLCVAALMVAAALGFGWLGMTPLLAFFPAVLIAQVLPIGIAGLGVREGAFVLFLTPLDVPAEQAIALGLVLYAVNLVVSLAGAPSFAIGGRRTPKTSNS</sequence>
<feature type="transmembrane region" description="Helical" evidence="6">
    <location>
        <begin position="222"/>
        <end position="247"/>
    </location>
</feature>
<comment type="subcellular location">
    <subcellularLocation>
        <location evidence="1">Cell membrane</location>
        <topology evidence="1">Multi-pass membrane protein</topology>
    </subcellularLocation>
</comment>
<dbReference type="Pfam" id="PF03706">
    <property type="entry name" value="LPG_synthase_TM"/>
    <property type="match status" value="1"/>
</dbReference>
<dbReference type="EMBL" id="CAEMXZ010000054">
    <property type="protein sequence ID" value="CAB4323571.1"/>
    <property type="molecule type" value="Genomic_DNA"/>
</dbReference>
<reference evidence="7" key="1">
    <citation type="submission" date="2020-05" db="EMBL/GenBank/DDBJ databases">
        <authorList>
            <person name="Chiriac C."/>
            <person name="Salcher M."/>
            <person name="Ghai R."/>
            <person name="Kavagutti S V."/>
        </authorList>
    </citation>
    <scope>NUCLEOTIDE SEQUENCE</scope>
</reference>
<dbReference type="NCBIfam" id="TIGR00374">
    <property type="entry name" value="flippase-like domain"/>
    <property type="match status" value="1"/>
</dbReference>
<evidence type="ECO:0000256" key="4">
    <source>
        <dbReference type="ARBA" id="ARBA00022989"/>
    </source>
</evidence>
<feature type="transmembrane region" description="Helical" evidence="6">
    <location>
        <begin position="163"/>
        <end position="183"/>
    </location>
</feature>
<evidence type="ECO:0000313" key="7">
    <source>
        <dbReference type="EMBL" id="CAB4323571.1"/>
    </source>
</evidence>